<evidence type="ECO:0000313" key="3">
    <source>
        <dbReference type="Proteomes" id="UP000000235"/>
    </source>
</evidence>
<sequence length="489" mass="51877">MRRDDIIVEVRNLDLSIVGQIHPDDLDVQVTDVLSGVGTWRVRLPAEHPMSPHLRTPGAGIVVTVAATGDVLFSGPVVKPEAAATADDPAGTLSVEGVSDDIHMTDRLAAPDPTSPDLDVQALAHDVRTGAAETLMCAYVSANAGPSAPSTRRVDSLTVSASLGRGPVLTKRARFHVLGALLNEIAGGTSLHWQVRQVGSGLRFGVEEGRDLTGDIRLDIHNSTLAAHRVAIGPPGATRVLVAGQGDLVDRQLVEMITEDAQAGEALWGRRIERFVDQRQTDDPADLERAGKEVLDEEGFATIAVQIVPMEDSEGDDPGAMRFWWDWRISDRITVVVEGQEMTAIVTGYVLRIDEAGARVGAVLGDPAGLSPDLALARRVDGIALRVDNLERAGGILAPLAVRFQSIGSLAPGTSVLVVTLPEGRSMGAEDYVVNGVVTEMTNGNFGTAVIRLESAVAIDATTFRIQVTSDWSTPLPAHLSYVLTPVQG</sequence>
<name>A4X2B5_SALTO</name>
<reference evidence="3" key="1">
    <citation type="journal article" date="2007" name="Proc. Natl. Acad. Sci. U.S.A.">
        <title>Genome sequencing reveals complex secondary metabolome in the marine actinomycete Salinispora tropica.</title>
        <authorList>
            <person name="Udwary D.W."/>
            <person name="Zeigler L."/>
            <person name="Asolkar R.N."/>
            <person name="Singan V."/>
            <person name="Lapidus A."/>
            <person name="Fenical W."/>
            <person name="Jensen P.R."/>
            <person name="Moore B.S."/>
        </authorList>
    </citation>
    <scope>NUCLEOTIDE SEQUENCE [LARGE SCALE GENOMIC DNA]</scope>
    <source>
        <strain evidence="3">ATCC BAA-916 / DSM 44818 / CNB-440</strain>
    </source>
</reference>
<dbReference type="EMBL" id="CP000667">
    <property type="protein sequence ID" value="ABP53015.1"/>
    <property type="molecule type" value="Genomic_DNA"/>
</dbReference>
<protein>
    <recommendedName>
        <fullName evidence="1">Gp28/Gp37-like domain-containing protein</fullName>
    </recommendedName>
</protein>
<dbReference type="RefSeq" id="WP_011904449.1">
    <property type="nucleotide sequence ID" value="NC_009380.1"/>
</dbReference>
<dbReference type="KEGG" id="stp:Strop_0531"/>
<feature type="domain" description="Gp28/Gp37-like" evidence="1">
    <location>
        <begin position="8"/>
        <end position="366"/>
    </location>
</feature>
<evidence type="ECO:0000313" key="2">
    <source>
        <dbReference type="EMBL" id="ABP53015.1"/>
    </source>
</evidence>
<keyword evidence="3" id="KW-1185">Reference proteome</keyword>
<dbReference type="InterPro" id="IPR029432">
    <property type="entry name" value="Gp28/Gp37-like_dom"/>
</dbReference>
<evidence type="ECO:0000259" key="1">
    <source>
        <dbReference type="Pfam" id="PF14594"/>
    </source>
</evidence>
<organism evidence="2 3">
    <name type="scientific">Salinispora tropica (strain ATCC BAA-916 / DSM 44818 / JCM 13857 / NBRC 105044 / CNB-440)</name>
    <dbReference type="NCBI Taxonomy" id="369723"/>
    <lineage>
        <taxon>Bacteria</taxon>
        <taxon>Bacillati</taxon>
        <taxon>Actinomycetota</taxon>
        <taxon>Actinomycetes</taxon>
        <taxon>Micromonosporales</taxon>
        <taxon>Micromonosporaceae</taxon>
        <taxon>Salinispora</taxon>
    </lineage>
</organism>
<dbReference type="Pfam" id="PF14594">
    <property type="entry name" value="Sipho_Gp37"/>
    <property type="match status" value="1"/>
</dbReference>
<proteinExistence type="predicted"/>
<dbReference type="AlphaFoldDB" id="A4X2B5"/>
<accession>A4X2B5</accession>
<dbReference type="eggNOG" id="ENOG50333Y0">
    <property type="taxonomic scope" value="Bacteria"/>
</dbReference>
<dbReference type="STRING" id="369723.Strop_0531"/>
<dbReference type="HOGENOM" id="CLU_557666_0_0_11"/>
<dbReference type="Proteomes" id="UP000000235">
    <property type="component" value="Chromosome"/>
</dbReference>
<gene>
    <name evidence="2" type="ordered locus">Strop_0531</name>
</gene>